<protein>
    <recommendedName>
        <fullName evidence="3">DUF2653 domain-containing protein</fullName>
    </recommendedName>
</protein>
<reference evidence="1" key="1">
    <citation type="journal article" date="2014" name="Int. J. Syst. Evol. Microbiol.">
        <title>Complete genome sequence of Corynebacterium casei LMG S-19264T (=DSM 44701T), isolated from a smear-ripened cheese.</title>
        <authorList>
            <consortium name="US DOE Joint Genome Institute (JGI-PGF)"/>
            <person name="Walter F."/>
            <person name="Albersmeier A."/>
            <person name="Kalinowski J."/>
            <person name="Ruckert C."/>
        </authorList>
    </citation>
    <scope>NUCLEOTIDE SEQUENCE</scope>
    <source>
        <strain evidence="1">JCM 15325</strain>
    </source>
</reference>
<evidence type="ECO:0008006" key="3">
    <source>
        <dbReference type="Google" id="ProtNLM"/>
    </source>
</evidence>
<keyword evidence="2" id="KW-1185">Reference proteome</keyword>
<reference evidence="1" key="2">
    <citation type="submission" date="2020-09" db="EMBL/GenBank/DDBJ databases">
        <authorList>
            <person name="Sun Q."/>
            <person name="Ohkuma M."/>
        </authorList>
    </citation>
    <scope>NUCLEOTIDE SEQUENCE</scope>
    <source>
        <strain evidence="1">JCM 15325</strain>
    </source>
</reference>
<proteinExistence type="predicted"/>
<gene>
    <name evidence="1" type="ORF">GCM10007968_31910</name>
</gene>
<dbReference type="InterPro" id="IPR020516">
    <property type="entry name" value="Uncharacterised_YxcD"/>
</dbReference>
<dbReference type="Proteomes" id="UP000654670">
    <property type="component" value="Unassembled WGS sequence"/>
</dbReference>
<name>A0A917SBQ9_9BACL</name>
<evidence type="ECO:0000313" key="1">
    <source>
        <dbReference type="EMBL" id="GGL65526.1"/>
    </source>
</evidence>
<comment type="caution">
    <text evidence="1">The sequence shown here is derived from an EMBL/GenBank/DDBJ whole genome shotgun (WGS) entry which is preliminary data.</text>
</comment>
<evidence type="ECO:0000313" key="2">
    <source>
        <dbReference type="Proteomes" id="UP000654670"/>
    </source>
</evidence>
<accession>A0A917SBQ9</accession>
<organism evidence="1 2">
    <name type="scientific">Sporolactobacillus putidus</name>
    <dbReference type="NCBI Taxonomy" id="492735"/>
    <lineage>
        <taxon>Bacteria</taxon>
        <taxon>Bacillati</taxon>
        <taxon>Bacillota</taxon>
        <taxon>Bacilli</taxon>
        <taxon>Bacillales</taxon>
        <taxon>Sporolactobacillaceae</taxon>
        <taxon>Sporolactobacillus</taxon>
    </lineage>
</organism>
<dbReference type="RefSeq" id="WP_188805193.1">
    <property type="nucleotide sequence ID" value="NZ_BMOK01000023.1"/>
</dbReference>
<dbReference type="Pfam" id="PF10850">
    <property type="entry name" value="DUF2653"/>
    <property type="match status" value="1"/>
</dbReference>
<dbReference type="AlphaFoldDB" id="A0A917SBQ9"/>
<sequence length="97" mass="11136">MEEIMIPEQDIVNAICLFLANKKGIAPEDVQVELMYDDDYGFSAEAYVQGRKQVLVESNMIEAVRFWLDTEMQRDPFGASLRLLLDDEQGIVVSYKE</sequence>
<dbReference type="EMBL" id="BMOK01000023">
    <property type="protein sequence ID" value="GGL65526.1"/>
    <property type="molecule type" value="Genomic_DNA"/>
</dbReference>